<reference evidence="4" key="1">
    <citation type="submission" date="2020-05" db="EMBL/GenBank/DDBJ databases">
        <title>Mycena genomes resolve the evolution of fungal bioluminescence.</title>
        <authorList>
            <person name="Tsai I.J."/>
        </authorList>
    </citation>
    <scope>NUCLEOTIDE SEQUENCE</scope>
    <source>
        <strain evidence="4">CCC161011</strain>
    </source>
</reference>
<feature type="domain" description="NADP-dependent oxidoreductase" evidence="3">
    <location>
        <begin position="24"/>
        <end position="335"/>
    </location>
</feature>
<dbReference type="EMBL" id="JACAZI010000003">
    <property type="protein sequence ID" value="KAF7364676.1"/>
    <property type="molecule type" value="Genomic_DNA"/>
</dbReference>
<dbReference type="SUPFAM" id="SSF51430">
    <property type="entry name" value="NAD(P)-linked oxidoreductase"/>
    <property type="match status" value="1"/>
</dbReference>
<dbReference type="OrthoDB" id="48988at2759"/>
<dbReference type="AlphaFoldDB" id="A0A8H7DAI9"/>
<proteinExistence type="inferred from homology"/>
<keyword evidence="1" id="KW-0521">NADP</keyword>
<evidence type="ECO:0000256" key="1">
    <source>
        <dbReference type="ARBA" id="ARBA00022857"/>
    </source>
</evidence>
<comment type="similarity">
    <text evidence="2">Belongs to the aldo/keto reductase family. Aldo/keto reductase 2 subfamily.</text>
</comment>
<comment type="caution">
    <text evidence="4">The sequence shown here is derived from an EMBL/GenBank/DDBJ whole genome shotgun (WGS) entry which is preliminary data.</text>
</comment>
<dbReference type="InterPro" id="IPR023210">
    <property type="entry name" value="NADP_OxRdtase_dom"/>
</dbReference>
<dbReference type="PANTHER" id="PTHR43364:SF7">
    <property type="entry name" value="NADP-DEPENDENT OXIDOREDUCTASE DOMAIN-CONTAINING PROTEIN-RELATED"/>
    <property type="match status" value="1"/>
</dbReference>
<evidence type="ECO:0000313" key="4">
    <source>
        <dbReference type="EMBL" id="KAF7364676.1"/>
    </source>
</evidence>
<evidence type="ECO:0000256" key="2">
    <source>
        <dbReference type="ARBA" id="ARBA00038157"/>
    </source>
</evidence>
<dbReference type="InterPro" id="IPR036812">
    <property type="entry name" value="NAD(P)_OxRdtase_dom_sf"/>
</dbReference>
<dbReference type="InterPro" id="IPR050523">
    <property type="entry name" value="AKR_Detox_Biosynth"/>
</dbReference>
<accession>A0A8H7DAI9</accession>
<protein>
    <submittedName>
        <fullName evidence="4">Aryl-alcohol dehydrogenase</fullName>
    </submittedName>
</protein>
<name>A0A8H7DAI9_9AGAR</name>
<dbReference type="PANTHER" id="PTHR43364">
    <property type="entry name" value="NADH-SPECIFIC METHYLGLYOXAL REDUCTASE-RELATED"/>
    <property type="match status" value="1"/>
</dbReference>
<keyword evidence="5" id="KW-1185">Reference proteome</keyword>
<dbReference type="Pfam" id="PF00248">
    <property type="entry name" value="Aldo_ket_red"/>
    <property type="match status" value="1"/>
</dbReference>
<evidence type="ECO:0000259" key="3">
    <source>
        <dbReference type="Pfam" id="PF00248"/>
    </source>
</evidence>
<gene>
    <name evidence="4" type="ORF">MVEN_00337200</name>
</gene>
<dbReference type="Gene3D" id="3.20.20.100">
    <property type="entry name" value="NADP-dependent oxidoreductase domain"/>
    <property type="match status" value="1"/>
</dbReference>
<sequence>MSQPATKLSRYRQLAPRAAIHVSPLALGAMAFGDKAVNLGMAAMDKETAFKLLDTFFDAGGNHIDTANAYYQEGDSEHFIGEWAELRGCRDQLVIATKYTMPASLGSATIKQHNLYLGNSAKSMKLSLESSLKRLRTSYIDIFYVHHWDLSTSVEEIMDALHVLVMSGKVLYLGISDSPAWWVVKANDYAKANGKTPFVVFQVAYSVLQRDIEREILPMCRHEGIALTLFRVVGGGKIRSDAEEERRRTSGEKGRAAFGSWERTADEKRMCDALEVVATQVGAKHITAIAIAYTLHKAPFVFPVIGGRSAEQLLANIEALDITLTDEQMAYIDAVLPFDKGFPSNFIVGFFVSHSYSGEYGGYSNVLKRWSTFDHQPLLKPITPAAN</sequence>
<dbReference type="Proteomes" id="UP000620124">
    <property type="component" value="Unassembled WGS sequence"/>
</dbReference>
<organism evidence="4 5">
    <name type="scientific">Mycena venus</name>
    <dbReference type="NCBI Taxonomy" id="2733690"/>
    <lineage>
        <taxon>Eukaryota</taxon>
        <taxon>Fungi</taxon>
        <taxon>Dikarya</taxon>
        <taxon>Basidiomycota</taxon>
        <taxon>Agaricomycotina</taxon>
        <taxon>Agaricomycetes</taxon>
        <taxon>Agaricomycetidae</taxon>
        <taxon>Agaricales</taxon>
        <taxon>Marasmiineae</taxon>
        <taxon>Mycenaceae</taxon>
        <taxon>Mycena</taxon>
    </lineage>
</organism>
<evidence type="ECO:0000313" key="5">
    <source>
        <dbReference type="Proteomes" id="UP000620124"/>
    </source>
</evidence>